<evidence type="ECO:0000313" key="2">
    <source>
        <dbReference type="EMBL" id="MQL82335.1"/>
    </source>
</evidence>
<dbReference type="EMBL" id="NMUH01000625">
    <property type="protein sequence ID" value="MQL82335.1"/>
    <property type="molecule type" value="Genomic_DNA"/>
</dbReference>
<dbReference type="Proteomes" id="UP000652761">
    <property type="component" value="Unassembled WGS sequence"/>
</dbReference>
<evidence type="ECO:0000313" key="3">
    <source>
        <dbReference type="Proteomes" id="UP000652761"/>
    </source>
</evidence>
<protein>
    <submittedName>
        <fullName evidence="2">Uncharacterized protein</fullName>
    </submittedName>
</protein>
<proteinExistence type="predicted"/>
<reference evidence="2" key="1">
    <citation type="submission" date="2017-07" db="EMBL/GenBank/DDBJ databases">
        <title>Taro Niue Genome Assembly and Annotation.</title>
        <authorList>
            <person name="Atibalentja N."/>
            <person name="Keating K."/>
            <person name="Fields C.J."/>
        </authorList>
    </citation>
    <scope>NUCLEOTIDE SEQUENCE</scope>
    <source>
        <strain evidence="2">Niue_2</strain>
        <tissue evidence="2">Leaf</tissue>
    </source>
</reference>
<name>A0A843UFV5_COLES</name>
<dbReference type="AlphaFoldDB" id="A0A843UFV5"/>
<gene>
    <name evidence="2" type="ORF">Taro_014785</name>
</gene>
<keyword evidence="3" id="KW-1185">Reference proteome</keyword>
<comment type="caution">
    <text evidence="2">The sequence shown here is derived from an EMBL/GenBank/DDBJ whole genome shotgun (WGS) entry which is preliminary data.</text>
</comment>
<organism evidence="2 3">
    <name type="scientific">Colocasia esculenta</name>
    <name type="common">Wild taro</name>
    <name type="synonym">Arum esculentum</name>
    <dbReference type="NCBI Taxonomy" id="4460"/>
    <lineage>
        <taxon>Eukaryota</taxon>
        <taxon>Viridiplantae</taxon>
        <taxon>Streptophyta</taxon>
        <taxon>Embryophyta</taxon>
        <taxon>Tracheophyta</taxon>
        <taxon>Spermatophyta</taxon>
        <taxon>Magnoliopsida</taxon>
        <taxon>Liliopsida</taxon>
        <taxon>Araceae</taxon>
        <taxon>Aroideae</taxon>
        <taxon>Colocasieae</taxon>
        <taxon>Colocasia</taxon>
    </lineage>
</organism>
<feature type="region of interest" description="Disordered" evidence="1">
    <location>
        <begin position="21"/>
        <end position="64"/>
    </location>
</feature>
<accession>A0A843UFV5</accession>
<evidence type="ECO:0000256" key="1">
    <source>
        <dbReference type="SAM" id="MobiDB-lite"/>
    </source>
</evidence>
<sequence length="92" mass="10154">MTKRSNFNYVRTSTLILWEVRRTDDEAGRSRPSSAAEGGGGPGRQHRRRRSQEGRVGAGEGAEDDAIFCRGGRRAVATTAIYGERGDWRKTA</sequence>